<dbReference type="CDD" id="cd11528">
    <property type="entry name" value="NTP-PPase_MazG_Nterm"/>
    <property type="match status" value="1"/>
</dbReference>
<dbReference type="Pfam" id="PF00590">
    <property type="entry name" value="TP_methylase"/>
    <property type="match status" value="1"/>
</dbReference>
<evidence type="ECO:0000313" key="3">
    <source>
        <dbReference type="EMBL" id="PTL38162.1"/>
    </source>
</evidence>
<reference evidence="3 4" key="1">
    <citation type="submission" date="2018-03" db="EMBL/GenBank/DDBJ databases">
        <title>Alkalicoccus saliphilus sp. nov., isolated from a mineral pool.</title>
        <authorList>
            <person name="Zhao B."/>
        </authorList>
    </citation>
    <scope>NUCLEOTIDE SEQUENCE [LARGE SCALE GENOMIC DNA]</scope>
    <source>
        <strain evidence="3 4">6AG</strain>
    </source>
</reference>
<sequence>MQESHIRIVGLGAGDLDQLPLGLYKLLLEQKNVWIRTKDHPLVPGLEAEGVTFKSFDSLYEKTSSFDEVYPAIAEALMHEAEQHGTIIYAVPGHPLVAEMTVQLLLNQPAVPVTIEGGQSFLDPMFTALEIDPNDGFQLVDGTDLRPEELVMTQHIIISQVFDERSASEVKIALMERYPDDYPITVVTAAGTKEESLLTVPLFETDRMSGVSNLTAFYVPPVTEERMLYREFSTLRTVIRTLRGPDGCPWDKKQTHESLKRYAVEEVYELLEAIDEKDDDHIVEELGDVLLQVMLHAQIGEDEGYFDASDVIEHVTEKMIRRHPHVFGETKAEDAEEVLRNWEEIKKEEKQGSARESALDGIPAALPGLLRAAKLQKKAAGTGFDWDEAAPIWGKVEEEIDEWKEELKAGNQEASAEELGDVLFAIVNAARFHKIDPEEALQQTNRKFARRFRYIEERLQEENRDIQKESLKDLDVLWEEAKSEERR</sequence>
<feature type="domain" description="NTP pyrophosphohydrolase MazG-like" evidence="2">
    <location>
        <begin position="254"/>
        <end position="327"/>
    </location>
</feature>
<evidence type="ECO:0000259" key="1">
    <source>
        <dbReference type="Pfam" id="PF00590"/>
    </source>
</evidence>
<organism evidence="3 4">
    <name type="scientific">Alkalicoccus saliphilus</name>
    <dbReference type="NCBI Taxonomy" id="200989"/>
    <lineage>
        <taxon>Bacteria</taxon>
        <taxon>Bacillati</taxon>
        <taxon>Bacillota</taxon>
        <taxon>Bacilli</taxon>
        <taxon>Bacillales</taxon>
        <taxon>Bacillaceae</taxon>
        <taxon>Alkalicoccus</taxon>
    </lineage>
</organism>
<dbReference type="GO" id="GO:0006950">
    <property type="term" value="P:response to stress"/>
    <property type="evidence" value="ECO:0007669"/>
    <property type="project" value="UniProtKB-ARBA"/>
</dbReference>
<dbReference type="InterPro" id="IPR048011">
    <property type="entry name" value="NTP-PPase_MazG-like_C"/>
</dbReference>
<dbReference type="GO" id="GO:0006203">
    <property type="term" value="P:dGTP catabolic process"/>
    <property type="evidence" value="ECO:0007669"/>
    <property type="project" value="TreeGrafter"/>
</dbReference>
<dbReference type="PANTHER" id="PTHR30522">
    <property type="entry name" value="NUCLEOSIDE TRIPHOSPHATE PYROPHOSPHOHYDROLASE"/>
    <property type="match status" value="1"/>
</dbReference>
<feature type="domain" description="Tetrapyrrole methylase" evidence="1">
    <location>
        <begin position="7"/>
        <end position="204"/>
    </location>
</feature>
<keyword evidence="3" id="KW-0378">Hydrolase</keyword>
<dbReference type="CDD" id="cd11529">
    <property type="entry name" value="NTP-PPase_MazG_Cterm"/>
    <property type="match status" value="1"/>
</dbReference>
<dbReference type="Gene3D" id="3.40.1010.10">
    <property type="entry name" value="Cobalt-precorrin-4 Transmethylase, Domain 1"/>
    <property type="match status" value="1"/>
</dbReference>
<dbReference type="InterPro" id="IPR011551">
    <property type="entry name" value="NTP_PyrPHydrolase_MazG"/>
</dbReference>
<dbReference type="CDD" id="cd11723">
    <property type="entry name" value="YabN_N_like"/>
    <property type="match status" value="1"/>
</dbReference>
<dbReference type="GO" id="GO:0047429">
    <property type="term" value="F:nucleoside triphosphate diphosphatase activity"/>
    <property type="evidence" value="ECO:0007669"/>
    <property type="project" value="InterPro"/>
</dbReference>
<dbReference type="InterPro" id="IPR048015">
    <property type="entry name" value="NTP-PPase_MazG-like_N"/>
</dbReference>
<dbReference type="Gene3D" id="1.10.287.1080">
    <property type="entry name" value="MazG-like"/>
    <property type="match status" value="2"/>
</dbReference>
<comment type="caution">
    <text evidence="3">The sequence shown here is derived from an EMBL/GenBank/DDBJ whole genome shotgun (WGS) entry which is preliminary data.</text>
</comment>
<dbReference type="NCBIfam" id="TIGR00444">
    <property type="entry name" value="mazG"/>
    <property type="match status" value="1"/>
</dbReference>
<dbReference type="GO" id="GO:0046047">
    <property type="term" value="P:TTP catabolic process"/>
    <property type="evidence" value="ECO:0007669"/>
    <property type="project" value="TreeGrafter"/>
</dbReference>
<dbReference type="SUPFAM" id="SSF53790">
    <property type="entry name" value="Tetrapyrrole methylase"/>
    <property type="match status" value="1"/>
</dbReference>
<feature type="domain" description="NTP pyrophosphohydrolase MazG-like" evidence="2">
    <location>
        <begin position="396"/>
        <end position="451"/>
    </location>
</feature>
<dbReference type="GO" id="GO:0046052">
    <property type="term" value="P:UTP catabolic process"/>
    <property type="evidence" value="ECO:0007669"/>
    <property type="project" value="TreeGrafter"/>
</dbReference>
<dbReference type="RefSeq" id="WP_107585621.1">
    <property type="nucleotide sequence ID" value="NZ_PZJJ01000023.1"/>
</dbReference>
<dbReference type="PIRSF" id="PIRSF002845">
    <property type="entry name" value="Ttrprl_mtas_MazG"/>
    <property type="match status" value="1"/>
</dbReference>
<dbReference type="FunFam" id="1.10.287.1080:FF:000001">
    <property type="entry name" value="Nucleoside triphosphate pyrophosphohydrolase"/>
    <property type="match status" value="1"/>
</dbReference>
<dbReference type="GO" id="GO:0008168">
    <property type="term" value="F:methyltransferase activity"/>
    <property type="evidence" value="ECO:0007669"/>
    <property type="project" value="InterPro"/>
</dbReference>
<dbReference type="NCBIfam" id="NF007113">
    <property type="entry name" value="PRK09562.1"/>
    <property type="match status" value="1"/>
</dbReference>
<dbReference type="EMBL" id="PZJJ01000023">
    <property type="protein sequence ID" value="PTL38162.1"/>
    <property type="molecule type" value="Genomic_DNA"/>
</dbReference>
<dbReference type="GO" id="GO:0046061">
    <property type="term" value="P:dATP catabolic process"/>
    <property type="evidence" value="ECO:0007669"/>
    <property type="project" value="TreeGrafter"/>
</dbReference>
<dbReference type="SUPFAM" id="SSF101386">
    <property type="entry name" value="all-alpha NTP pyrophosphatases"/>
    <property type="match status" value="2"/>
</dbReference>
<accession>A0A2T4U434</accession>
<dbReference type="Pfam" id="PF03819">
    <property type="entry name" value="MazG"/>
    <property type="match status" value="2"/>
</dbReference>
<evidence type="ECO:0000259" key="2">
    <source>
        <dbReference type="Pfam" id="PF03819"/>
    </source>
</evidence>
<dbReference type="InterPro" id="IPR024180">
    <property type="entry name" value="Tetrapyrrole_Mease/MazG_pred"/>
</dbReference>
<dbReference type="Proteomes" id="UP000240509">
    <property type="component" value="Unassembled WGS sequence"/>
</dbReference>
<proteinExistence type="predicted"/>
<dbReference type="InterPro" id="IPR014777">
    <property type="entry name" value="4pyrrole_Mease_sub1"/>
</dbReference>
<dbReference type="FunFam" id="1.10.287.1080:FF:000003">
    <property type="entry name" value="Nucleoside triphosphate pyrophosphohydrolase"/>
    <property type="match status" value="1"/>
</dbReference>
<dbReference type="InterPro" id="IPR000878">
    <property type="entry name" value="4pyrrol_Mease"/>
</dbReference>
<dbReference type="InterPro" id="IPR035996">
    <property type="entry name" value="4pyrrol_Methylase_sf"/>
</dbReference>
<evidence type="ECO:0000313" key="4">
    <source>
        <dbReference type="Proteomes" id="UP000240509"/>
    </source>
</evidence>
<dbReference type="GO" id="GO:0046081">
    <property type="term" value="P:dUTP catabolic process"/>
    <property type="evidence" value="ECO:0007669"/>
    <property type="project" value="TreeGrafter"/>
</dbReference>
<keyword evidence="4" id="KW-1185">Reference proteome</keyword>
<gene>
    <name evidence="3" type="ORF">C6Y45_12785</name>
</gene>
<dbReference type="InterPro" id="IPR004518">
    <property type="entry name" value="MazG-like_dom"/>
</dbReference>
<protein>
    <submittedName>
        <fullName evidence="3">Nucleoside triphosphate pyrophosphohydrolase</fullName>
    </submittedName>
</protein>
<dbReference type="GO" id="GO:0046076">
    <property type="term" value="P:dTTP catabolic process"/>
    <property type="evidence" value="ECO:0007669"/>
    <property type="project" value="TreeGrafter"/>
</dbReference>
<name>A0A2T4U434_9BACI</name>
<dbReference type="InterPro" id="IPR035013">
    <property type="entry name" value="YabN_N"/>
</dbReference>
<dbReference type="AlphaFoldDB" id="A0A2T4U434"/>
<dbReference type="PANTHER" id="PTHR30522:SF0">
    <property type="entry name" value="NUCLEOSIDE TRIPHOSPHATE PYROPHOSPHOHYDROLASE"/>
    <property type="match status" value="1"/>
</dbReference>
<dbReference type="OrthoDB" id="9808939at2"/>